<sequence>MENNEILKKKISEILKKDSDKFPFIAQLWEMEIYEKNLNHEKIEKDLNYGHFNTKSYKSTYFYKPISKIIDFSKLNE</sequence>
<protein>
    <submittedName>
        <fullName evidence="1">Uncharacterized protein</fullName>
    </submittedName>
</protein>
<comment type="caution">
    <text evidence="1">The sequence shown here is derived from an EMBL/GenBank/DDBJ whole genome shotgun (WGS) entry which is preliminary data.</text>
</comment>
<reference evidence="1 2" key="2">
    <citation type="submission" date="2020-02" db="EMBL/GenBank/DDBJ databases">
        <title>Flavobacterium profundi sp. nov., isolated from a deep-sea seamount.</title>
        <authorList>
            <person name="Zhang D.-C."/>
        </authorList>
    </citation>
    <scope>NUCLEOTIDE SEQUENCE [LARGE SCALE GENOMIC DNA]</scope>
    <source>
        <strain evidence="1 2">EC11</strain>
    </source>
</reference>
<organism evidence="1 2">
    <name type="scientific">Flavobacterium jejuense</name>
    <dbReference type="NCBI Taxonomy" id="1544455"/>
    <lineage>
        <taxon>Bacteria</taxon>
        <taxon>Pseudomonadati</taxon>
        <taxon>Bacteroidota</taxon>
        <taxon>Flavobacteriia</taxon>
        <taxon>Flavobacteriales</taxon>
        <taxon>Flavobacteriaceae</taxon>
        <taxon>Flavobacterium</taxon>
    </lineage>
</organism>
<name>A0ABX0IWD4_9FLAO</name>
<dbReference type="EMBL" id="VEVQ02000006">
    <property type="protein sequence ID" value="NHN26124.1"/>
    <property type="molecule type" value="Genomic_DNA"/>
</dbReference>
<dbReference type="Proteomes" id="UP000817854">
    <property type="component" value="Unassembled WGS sequence"/>
</dbReference>
<evidence type="ECO:0000313" key="2">
    <source>
        <dbReference type="Proteomes" id="UP000817854"/>
    </source>
</evidence>
<dbReference type="RefSeq" id="WP_140962453.1">
    <property type="nucleotide sequence ID" value="NZ_VEVQ02000006.1"/>
</dbReference>
<keyword evidence="2" id="KW-1185">Reference proteome</keyword>
<evidence type="ECO:0000313" key="1">
    <source>
        <dbReference type="EMBL" id="NHN26124.1"/>
    </source>
</evidence>
<reference evidence="2" key="1">
    <citation type="submission" date="2019-05" db="EMBL/GenBank/DDBJ databases">
        <title>Flavobacterium profundi sp. nov., isolated from a deep-sea seamount.</title>
        <authorList>
            <person name="Zhang D.-C."/>
        </authorList>
    </citation>
    <scope>NUCLEOTIDE SEQUENCE [LARGE SCALE GENOMIC DNA]</scope>
    <source>
        <strain evidence="2">EC11</strain>
    </source>
</reference>
<gene>
    <name evidence="1" type="ORF">FIA58_010590</name>
</gene>
<accession>A0ABX0IWD4</accession>
<proteinExistence type="predicted"/>